<reference evidence="1" key="1">
    <citation type="journal article" date="2012" name="PLoS Genet.">
        <title>Comparative analysis of the genomes of two field isolates of the rice blast fungus Magnaporthe oryzae.</title>
        <authorList>
            <person name="Xue M."/>
            <person name="Yang J."/>
            <person name="Li Z."/>
            <person name="Hu S."/>
            <person name="Yao N."/>
            <person name="Dean R.A."/>
            <person name="Zhao W."/>
            <person name="Shen M."/>
            <person name="Zhang H."/>
            <person name="Li C."/>
            <person name="Liu L."/>
            <person name="Cao L."/>
            <person name="Xu X."/>
            <person name="Xing Y."/>
            <person name="Hsiang T."/>
            <person name="Zhang Z."/>
            <person name="Xu J.R."/>
            <person name="Peng Y.L."/>
        </authorList>
    </citation>
    <scope>NUCLEOTIDE SEQUENCE</scope>
    <source>
        <strain evidence="1">Y34</strain>
    </source>
</reference>
<proteinExistence type="predicted"/>
<name>A0AA97NUB3_PYRO3</name>
<gene>
    <name evidence="1" type="ORF">OOU_Y34scaffold00655g7</name>
</gene>
<dbReference type="EMBL" id="JH792942">
    <property type="protein sequence ID" value="ELQ36508.1"/>
    <property type="molecule type" value="Genomic_DNA"/>
</dbReference>
<sequence length="50" mass="5547">MNHTACWKNRDTIQNMVEVGVEASVCVLGLGSRADAQSPHGLRFWSRGFN</sequence>
<dbReference type="Proteomes" id="UP000011086">
    <property type="component" value="Unassembled WGS sequence"/>
</dbReference>
<dbReference type="AlphaFoldDB" id="A0AA97NUB3"/>
<protein>
    <submittedName>
        <fullName evidence="1">Uncharacterized protein</fullName>
    </submittedName>
</protein>
<evidence type="ECO:0000313" key="1">
    <source>
        <dbReference type="EMBL" id="ELQ36508.1"/>
    </source>
</evidence>
<organism evidence="1">
    <name type="scientific">Pyricularia oryzae (strain Y34)</name>
    <name type="common">Rice blast fungus</name>
    <name type="synonym">Magnaporthe oryzae</name>
    <dbReference type="NCBI Taxonomy" id="1143189"/>
    <lineage>
        <taxon>Eukaryota</taxon>
        <taxon>Fungi</taxon>
        <taxon>Dikarya</taxon>
        <taxon>Ascomycota</taxon>
        <taxon>Pezizomycotina</taxon>
        <taxon>Sordariomycetes</taxon>
        <taxon>Sordariomycetidae</taxon>
        <taxon>Magnaporthales</taxon>
        <taxon>Pyriculariaceae</taxon>
        <taxon>Pyricularia</taxon>
    </lineage>
</organism>
<accession>A0AA97NUB3</accession>